<dbReference type="OrthoDB" id="3648773at2759"/>
<feature type="region of interest" description="Disordered" evidence="1">
    <location>
        <begin position="387"/>
        <end position="523"/>
    </location>
</feature>
<feature type="region of interest" description="Disordered" evidence="1">
    <location>
        <begin position="781"/>
        <end position="801"/>
    </location>
</feature>
<feature type="compositionally biased region" description="Basic and acidic residues" evidence="1">
    <location>
        <begin position="194"/>
        <end position="208"/>
    </location>
</feature>
<evidence type="ECO:0000256" key="1">
    <source>
        <dbReference type="SAM" id="MobiDB-lite"/>
    </source>
</evidence>
<feature type="region of interest" description="Disordered" evidence="1">
    <location>
        <begin position="57"/>
        <end position="117"/>
    </location>
</feature>
<dbReference type="RefSeq" id="XP_043165859.1">
    <property type="nucleotide sequence ID" value="XM_043309924.1"/>
</dbReference>
<comment type="caution">
    <text evidence="2">The sequence shown here is derived from an EMBL/GenBank/DDBJ whole genome shotgun (WGS) entry which is preliminary data.</text>
</comment>
<gene>
    <name evidence="2" type="ORF">ALTATR162_LOCUS2320</name>
</gene>
<sequence>MLSAPLTRAHATDTSVHPSIDASEVSGLSASSTHNLSGFLGQSSPTSLTRHYTSLQEHADQITGRESAAKDEGLTPRQVNRREGFSWSQQPNLEDERRHSRNPMPIEQERPSSPPPLEEIVRRTTIDDADHLQNTQLRHMDSMESRASGTSHQTVSIAASTETSDSYIRDNRRSSITAFAKGMVQHVPSLRMLHPQESKEDQQRRDSGDGASMKLHKKDRVLSFAPPPLVKSKESYEKASKPSVVVEEPLTPVRAPSTPVDAATIPSSPHSIPKGGLRDRRKVKLDLSMPTETPDLPARGRSPMDITGSLGAPRARSPKTPWVRNEQPKWEPAMMTKSAPIPEKNYIGDNTSALRNGNHGGIGLLPDTDIIFSSQIPKFERPLPKVRDRCYISRPKSKRARSGRSDKSGTSASDSMLAQTPDGNWTPAEEKAFKEQQAQTKVELQKIACESKATRSRRWTWRGKTSSEDAPPSSPGPTEPMSRRFSINPFRRSNRISDQTGAEATKQPASSPFRPTRGKHVPPPTSLAHIHVPPTFIPPGVQRVPTPPMFDANGEVKGKLADFFFDVQGGGGMNIRTKHKPSPGGYWDSDALLMSLSSDIDNYEDEEKDEGPEGPRSDIVYTPVDFEPNGTPRLTATMNNIQGNNAGYLSVKPPASPSLAAASPMLGHDGWYRVHQSHFSDAPDERVLTALAHQEEEERRKFEWLVPEHLPNSPLCPLHQKYKGPSAGLCYWHGRRSGNKIRKGEYGSVGVKAAGKSMSGSSGHSKDDYYAGDMGVVGTPGLAGTPTREVKKRRLISLSNS</sequence>
<dbReference type="GeneID" id="67013753"/>
<dbReference type="EMBL" id="CAJRGZ010000015">
    <property type="protein sequence ID" value="CAG5149227.1"/>
    <property type="molecule type" value="Genomic_DNA"/>
</dbReference>
<evidence type="ECO:0000313" key="2">
    <source>
        <dbReference type="EMBL" id="CAG5149227.1"/>
    </source>
</evidence>
<name>A0A8J2HVA0_9PLEO</name>
<feature type="region of interest" description="Disordered" evidence="1">
    <location>
        <begin position="189"/>
        <end position="240"/>
    </location>
</feature>
<dbReference type="Proteomes" id="UP000676310">
    <property type="component" value="Unassembled WGS sequence"/>
</dbReference>
<protein>
    <submittedName>
        <fullName evidence="2">Uncharacterized protein</fullName>
    </submittedName>
</protein>
<feature type="compositionally biased region" description="Polar residues" evidence="1">
    <location>
        <begin position="496"/>
        <end position="510"/>
    </location>
</feature>
<keyword evidence="3" id="KW-1185">Reference proteome</keyword>
<dbReference type="AlphaFoldDB" id="A0A8J2HVA0"/>
<evidence type="ECO:0000313" key="3">
    <source>
        <dbReference type="Proteomes" id="UP000676310"/>
    </source>
</evidence>
<feature type="region of interest" description="Disordered" evidence="1">
    <location>
        <begin position="255"/>
        <end position="344"/>
    </location>
</feature>
<organism evidence="2 3">
    <name type="scientific">Alternaria atra</name>
    <dbReference type="NCBI Taxonomy" id="119953"/>
    <lineage>
        <taxon>Eukaryota</taxon>
        <taxon>Fungi</taxon>
        <taxon>Dikarya</taxon>
        <taxon>Ascomycota</taxon>
        <taxon>Pezizomycotina</taxon>
        <taxon>Dothideomycetes</taxon>
        <taxon>Pleosporomycetidae</taxon>
        <taxon>Pleosporales</taxon>
        <taxon>Pleosporineae</taxon>
        <taxon>Pleosporaceae</taxon>
        <taxon>Alternaria</taxon>
        <taxon>Alternaria sect. Ulocladioides</taxon>
    </lineage>
</organism>
<proteinExistence type="predicted"/>
<feature type="compositionally biased region" description="Basic and acidic residues" evidence="1">
    <location>
        <begin position="67"/>
        <end position="84"/>
    </location>
</feature>
<accession>A0A8J2HVA0</accession>
<reference evidence="2" key="1">
    <citation type="submission" date="2021-05" db="EMBL/GenBank/DDBJ databases">
        <authorList>
            <person name="Stam R."/>
        </authorList>
    </citation>
    <scope>NUCLEOTIDE SEQUENCE</scope>
    <source>
        <strain evidence="2">CS162</strain>
    </source>
</reference>
<feature type="compositionally biased region" description="Basic and acidic residues" evidence="1">
    <location>
        <begin position="231"/>
        <end position="240"/>
    </location>
</feature>
<feature type="compositionally biased region" description="Polar residues" evidence="1">
    <location>
        <begin position="408"/>
        <end position="423"/>
    </location>
</feature>